<keyword evidence="2" id="KW-1185">Reference proteome</keyword>
<dbReference type="Proteomes" id="UP001320148">
    <property type="component" value="Chromosome"/>
</dbReference>
<dbReference type="EMBL" id="AP024488">
    <property type="protein sequence ID" value="BCS96099.1"/>
    <property type="molecule type" value="Genomic_DNA"/>
</dbReference>
<sequence length="71" mass="8259">MSNEKGDSAQFWPSHIERARDPQNWLRKSYHFKFAAEVLYDAYSKSQRVDLHSLSGVDTTKSVELAEWQKG</sequence>
<accession>A0ABN6F4Y5</accession>
<protein>
    <submittedName>
        <fullName evidence="1">Uncharacterized protein</fullName>
    </submittedName>
</protein>
<name>A0ABN6F4Y5_9BACT</name>
<organism evidence="1 2">
    <name type="scientific">Desulfoluna limicola</name>
    <dbReference type="NCBI Taxonomy" id="2810562"/>
    <lineage>
        <taxon>Bacteria</taxon>
        <taxon>Pseudomonadati</taxon>
        <taxon>Thermodesulfobacteriota</taxon>
        <taxon>Desulfobacteria</taxon>
        <taxon>Desulfobacterales</taxon>
        <taxon>Desulfolunaceae</taxon>
        <taxon>Desulfoluna</taxon>
    </lineage>
</organism>
<proteinExistence type="predicted"/>
<reference evidence="1 2" key="1">
    <citation type="submission" date="2021-02" db="EMBL/GenBank/DDBJ databases">
        <title>Complete genome of Desulfoluna sp. strain ASN36.</title>
        <authorList>
            <person name="Takahashi A."/>
            <person name="Kojima H."/>
            <person name="Fukui M."/>
        </authorList>
    </citation>
    <scope>NUCLEOTIDE SEQUENCE [LARGE SCALE GENOMIC DNA]</scope>
    <source>
        <strain evidence="1 2">ASN36</strain>
    </source>
</reference>
<evidence type="ECO:0000313" key="2">
    <source>
        <dbReference type="Proteomes" id="UP001320148"/>
    </source>
</evidence>
<gene>
    <name evidence="1" type="ORF">DSLASN_17310</name>
</gene>
<evidence type="ECO:0000313" key="1">
    <source>
        <dbReference type="EMBL" id="BCS96099.1"/>
    </source>
</evidence>